<dbReference type="OrthoDB" id="6428908at2759"/>
<evidence type="ECO:0000256" key="1">
    <source>
        <dbReference type="SAM" id="MobiDB-lite"/>
    </source>
</evidence>
<keyword evidence="2" id="KW-0732">Signal</keyword>
<feature type="compositionally biased region" description="Low complexity" evidence="1">
    <location>
        <begin position="244"/>
        <end position="265"/>
    </location>
</feature>
<dbReference type="Pfam" id="PF01607">
    <property type="entry name" value="CBM_14"/>
    <property type="match status" value="1"/>
</dbReference>
<dbReference type="InterPro" id="IPR002557">
    <property type="entry name" value="Chitin-bd_dom"/>
</dbReference>
<reference evidence="4" key="1">
    <citation type="submission" date="2022-01" db="EMBL/GenBank/DDBJ databases">
        <authorList>
            <person name="King R."/>
        </authorList>
    </citation>
    <scope>NUCLEOTIDE SEQUENCE</scope>
</reference>
<dbReference type="PROSITE" id="PS50940">
    <property type="entry name" value="CHIT_BIND_II"/>
    <property type="match status" value="1"/>
</dbReference>
<feature type="compositionally biased region" description="Polar residues" evidence="1">
    <location>
        <begin position="38"/>
        <end position="102"/>
    </location>
</feature>
<feature type="compositionally biased region" description="Low complexity" evidence="1">
    <location>
        <begin position="164"/>
        <end position="176"/>
    </location>
</feature>
<feature type="compositionally biased region" description="Polar residues" evidence="1">
    <location>
        <begin position="200"/>
        <end position="215"/>
    </location>
</feature>
<feature type="compositionally biased region" description="Polar residues" evidence="1">
    <location>
        <begin position="480"/>
        <end position="522"/>
    </location>
</feature>
<feature type="region of interest" description="Disordered" evidence="1">
    <location>
        <begin position="437"/>
        <end position="625"/>
    </location>
</feature>
<dbReference type="PANTHER" id="PTHR22933">
    <property type="entry name" value="FI18007P1-RELATED"/>
    <property type="match status" value="1"/>
</dbReference>
<dbReference type="PANTHER" id="PTHR22933:SF42">
    <property type="entry name" value="FI18455P1-RELATED"/>
    <property type="match status" value="1"/>
</dbReference>
<gene>
    <name evidence="4" type="ORF">PHAECO_LOCUS2879</name>
</gene>
<dbReference type="GO" id="GO:0005576">
    <property type="term" value="C:extracellular region"/>
    <property type="evidence" value="ECO:0007669"/>
    <property type="project" value="InterPro"/>
</dbReference>
<protein>
    <recommendedName>
        <fullName evidence="3">Chitin-binding type-2 domain-containing protein</fullName>
    </recommendedName>
</protein>
<sequence length="625" mass="65618">MDWIHIGIVLFCIPGNLLAQQGYNYPAPDRPFAGKPGQQGSQAERPTTNQFSQGSQGPTNGYQPGFPSTNRPTTGTQQNGYPSITPVSTRPQGPQSPMQNGYQNGGRPASNPSGLYGTPAISQPRPGQSGGLQGYPGTSTRPEPPQSGYPGPGFPARPVQGKFPGQQQGAQGYPGPSFQTEQPERPQGYPGPSAKPQSYPGPSTEQGFSGQTSGPQGYPGPSNRPGSPQGGYPGPSTRPGSSAGPAQGTYPGQPQGPSGYPSQPGKPGGYQGYPGPSGRPESSQGGPSRQPGSIQGEYPEQPGSLGQSGFPSTGGFPQQVPNGQDTSDGQYEEGDYSAIPGEPDKDYPIFSYIPETSFSCDQQQYPGYYSDVETRCQVFHICANNKTYDFLCPNGTVFHQEHLVCVWWNQFDCNSAPSLYGINANIYDRSITGSQQGLGFQGQTGGYPQRGPAGPGGSVTDQGSSGGYPGDNRPQGSGFPGQNGQEQTPTESQRPGYTNGYPSTQPQGSGYPSTPGYQSTPRQPTQSTGGYPQQPGYPSGGSSQQTNEYPGGRPQFPSNGNGFQRPGGYSGEEGRPQGPNENERPGYATTIQPSSEGYPSGKPATPFPGTSTRPQQPTREYLPPF</sequence>
<feature type="compositionally biased region" description="Polar residues" evidence="1">
    <location>
        <begin position="608"/>
        <end position="618"/>
    </location>
</feature>
<keyword evidence="5" id="KW-1185">Reference proteome</keyword>
<feature type="region of interest" description="Disordered" evidence="1">
    <location>
        <begin position="28"/>
        <end position="347"/>
    </location>
</feature>
<feature type="compositionally biased region" description="Low complexity" evidence="1">
    <location>
        <begin position="523"/>
        <end position="546"/>
    </location>
</feature>
<proteinExistence type="predicted"/>
<evidence type="ECO:0000313" key="5">
    <source>
        <dbReference type="Proteomes" id="UP001153737"/>
    </source>
</evidence>
<reference evidence="4" key="2">
    <citation type="submission" date="2022-10" db="EMBL/GenBank/DDBJ databases">
        <authorList>
            <consortium name="ENA_rothamsted_submissions"/>
            <consortium name="culmorum"/>
            <person name="King R."/>
        </authorList>
    </citation>
    <scope>NUCLEOTIDE SEQUENCE</scope>
</reference>
<dbReference type="Proteomes" id="UP001153737">
    <property type="component" value="Chromosome 12"/>
</dbReference>
<dbReference type="GO" id="GO:0008061">
    <property type="term" value="F:chitin binding"/>
    <property type="evidence" value="ECO:0007669"/>
    <property type="project" value="InterPro"/>
</dbReference>
<feature type="domain" description="Chitin-binding type-2" evidence="3">
    <location>
        <begin position="357"/>
        <end position="415"/>
    </location>
</feature>
<name>A0A9N9X134_PHACE</name>
<feature type="compositionally biased region" description="Pro residues" evidence="1">
    <location>
        <begin position="142"/>
        <end position="155"/>
    </location>
</feature>
<dbReference type="AlphaFoldDB" id="A0A9N9X134"/>
<dbReference type="InterPro" id="IPR036508">
    <property type="entry name" value="Chitin-bd_dom_sf"/>
</dbReference>
<dbReference type="InterPro" id="IPR052976">
    <property type="entry name" value="Scoloptoxin-like"/>
</dbReference>
<feature type="chain" id="PRO_5040299103" description="Chitin-binding type-2 domain-containing protein" evidence="2">
    <location>
        <begin position="20"/>
        <end position="625"/>
    </location>
</feature>
<evidence type="ECO:0000313" key="4">
    <source>
        <dbReference type="EMBL" id="CAG9815313.1"/>
    </source>
</evidence>
<accession>A0A9N9X134</accession>
<organism evidence="4 5">
    <name type="scientific">Phaedon cochleariae</name>
    <name type="common">Mustard beetle</name>
    <dbReference type="NCBI Taxonomy" id="80249"/>
    <lineage>
        <taxon>Eukaryota</taxon>
        <taxon>Metazoa</taxon>
        <taxon>Ecdysozoa</taxon>
        <taxon>Arthropoda</taxon>
        <taxon>Hexapoda</taxon>
        <taxon>Insecta</taxon>
        <taxon>Pterygota</taxon>
        <taxon>Neoptera</taxon>
        <taxon>Endopterygota</taxon>
        <taxon>Coleoptera</taxon>
        <taxon>Polyphaga</taxon>
        <taxon>Cucujiformia</taxon>
        <taxon>Chrysomeloidea</taxon>
        <taxon>Chrysomelidae</taxon>
        <taxon>Chrysomelinae</taxon>
        <taxon>Chrysomelini</taxon>
        <taxon>Phaedon</taxon>
    </lineage>
</organism>
<dbReference type="EMBL" id="OU896718">
    <property type="protein sequence ID" value="CAG9815313.1"/>
    <property type="molecule type" value="Genomic_DNA"/>
</dbReference>
<feature type="compositionally biased region" description="Polar residues" evidence="1">
    <location>
        <begin position="304"/>
        <end position="329"/>
    </location>
</feature>
<dbReference type="SUPFAM" id="SSF57625">
    <property type="entry name" value="Invertebrate chitin-binding proteins"/>
    <property type="match status" value="1"/>
</dbReference>
<feature type="compositionally biased region" description="Low complexity" evidence="1">
    <location>
        <begin position="273"/>
        <end position="296"/>
    </location>
</feature>
<evidence type="ECO:0000259" key="3">
    <source>
        <dbReference type="PROSITE" id="PS50940"/>
    </source>
</evidence>
<dbReference type="SMART" id="SM00494">
    <property type="entry name" value="ChtBD2"/>
    <property type="match status" value="1"/>
</dbReference>
<evidence type="ECO:0000256" key="2">
    <source>
        <dbReference type="SAM" id="SignalP"/>
    </source>
</evidence>
<feature type="signal peptide" evidence="2">
    <location>
        <begin position="1"/>
        <end position="19"/>
    </location>
</feature>
<dbReference type="Gene3D" id="2.170.140.10">
    <property type="entry name" value="Chitin binding domain"/>
    <property type="match status" value="1"/>
</dbReference>